<dbReference type="GO" id="GO:0098609">
    <property type="term" value="P:cell-cell adhesion"/>
    <property type="evidence" value="ECO:0007669"/>
    <property type="project" value="TreeGrafter"/>
</dbReference>
<proteinExistence type="predicted"/>
<dbReference type="GO" id="GO:0046872">
    <property type="term" value="F:metal ion binding"/>
    <property type="evidence" value="ECO:0007669"/>
    <property type="project" value="UniProtKB-KW"/>
</dbReference>
<dbReference type="Pfam" id="PF00412">
    <property type="entry name" value="LIM"/>
    <property type="match status" value="1"/>
</dbReference>
<dbReference type="GO" id="GO:0005925">
    <property type="term" value="C:focal adhesion"/>
    <property type="evidence" value="ECO:0007669"/>
    <property type="project" value="TreeGrafter"/>
</dbReference>
<keyword evidence="1" id="KW-0479">Metal-binding</keyword>
<dbReference type="GO" id="GO:1900026">
    <property type="term" value="P:positive regulation of substrate adhesion-dependent cell spreading"/>
    <property type="evidence" value="ECO:0007669"/>
    <property type="project" value="TreeGrafter"/>
</dbReference>
<dbReference type="InterPro" id="IPR017351">
    <property type="entry name" value="PINCH-1-4-like"/>
</dbReference>
<feature type="non-terminal residue" evidence="5">
    <location>
        <position position="1"/>
    </location>
</feature>
<dbReference type="PANTHER" id="PTHR24210">
    <property type="entry name" value="LIM DOMAIN-CONTAINING PROTEIN"/>
    <property type="match status" value="1"/>
</dbReference>
<evidence type="ECO:0000313" key="6">
    <source>
        <dbReference type="Proteomes" id="UP000237246"/>
    </source>
</evidence>
<sequence length="84" mass="9587">SLPSLPYQGKSQRPGKVHLPEVPCHYWRTTSHFQNDPYHPDHFNCANCRKELPADAHELKGELCCLPCHDKMGVPICGARRRPI</sequence>
<dbReference type="GO" id="GO:0005911">
    <property type="term" value="C:cell-cell junction"/>
    <property type="evidence" value="ECO:0007669"/>
    <property type="project" value="TreeGrafter"/>
</dbReference>
<accession>A0A2P4SVV3</accession>
<dbReference type="Proteomes" id="UP000237246">
    <property type="component" value="Unassembled WGS sequence"/>
</dbReference>
<dbReference type="GO" id="GO:0045216">
    <property type="term" value="P:cell-cell junction organization"/>
    <property type="evidence" value="ECO:0007669"/>
    <property type="project" value="TreeGrafter"/>
</dbReference>
<keyword evidence="2" id="KW-0862">Zinc</keyword>
<evidence type="ECO:0000256" key="2">
    <source>
        <dbReference type="ARBA" id="ARBA00022833"/>
    </source>
</evidence>
<dbReference type="InterPro" id="IPR001781">
    <property type="entry name" value="Znf_LIM"/>
</dbReference>
<evidence type="ECO:0000256" key="3">
    <source>
        <dbReference type="ARBA" id="ARBA00023038"/>
    </source>
</evidence>
<reference evidence="5 6" key="1">
    <citation type="submission" date="2018-01" db="EMBL/GenBank/DDBJ databases">
        <title>Comparison of the Chinese Bamboo Partridge and Red Junglefowl genome sequences highlights the importance of demography in genome evolution.</title>
        <authorList>
            <person name="Tiley G.P."/>
            <person name="Kimball R.T."/>
            <person name="Braun E.L."/>
            <person name="Burleigh J.G."/>
        </authorList>
    </citation>
    <scope>NUCLEOTIDE SEQUENCE [LARGE SCALE GENOMIC DNA]</scope>
    <source>
        <strain evidence="5">RTK389</strain>
        <tissue evidence="5">Blood</tissue>
    </source>
</reference>
<evidence type="ECO:0000259" key="4">
    <source>
        <dbReference type="Pfam" id="PF00412"/>
    </source>
</evidence>
<dbReference type="SUPFAM" id="SSF57716">
    <property type="entry name" value="Glucocorticoid receptor-like (DNA-binding domain)"/>
    <property type="match status" value="1"/>
</dbReference>
<gene>
    <name evidence="5" type="ORF">CIB84_008054</name>
</gene>
<protein>
    <recommendedName>
        <fullName evidence="4">LIM zinc-binding domain-containing protein</fullName>
    </recommendedName>
</protein>
<evidence type="ECO:0000256" key="1">
    <source>
        <dbReference type="ARBA" id="ARBA00022723"/>
    </source>
</evidence>
<comment type="caution">
    <text evidence="5">The sequence shown here is derived from an EMBL/GenBank/DDBJ whole genome shotgun (WGS) entry which is preliminary data.</text>
</comment>
<feature type="domain" description="LIM zinc-binding" evidence="4">
    <location>
        <begin position="31"/>
        <end position="71"/>
    </location>
</feature>
<keyword evidence="3" id="KW-0440">LIM domain</keyword>
<dbReference type="OrthoDB" id="20689at2759"/>
<evidence type="ECO:0000313" key="5">
    <source>
        <dbReference type="EMBL" id="POI28196.1"/>
    </source>
</evidence>
<name>A0A2P4SVV3_BAMTH</name>
<dbReference type="Gene3D" id="2.10.110.10">
    <property type="entry name" value="Cysteine Rich Protein"/>
    <property type="match status" value="1"/>
</dbReference>
<keyword evidence="6" id="KW-1185">Reference proteome</keyword>
<dbReference type="GO" id="GO:0005737">
    <property type="term" value="C:cytoplasm"/>
    <property type="evidence" value="ECO:0007669"/>
    <property type="project" value="TreeGrafter"/>
</dbReference>
<dbReference type="PANTHER" id="PTHR24210:SF12">
    <property type="entry name" value="LIM AND SENESCENT CELL ANTIGEN-LIKE-CONTAINING DOMAIN PROTEIN"/>
    <property type="match status" value="1"/>
</dbReference>
<dbReference type="AlphaFoldDB" id="A0A2P4SVV3"/>
<dbReference type="EMBL" id="PPHD01020412">
    <property type="protein sequence ID" value="POI28196.1"/>
    <property type="molecule type" value="Genomic_DNA"/>
</dbReference>
<dbReference type="GO" id="GO:2001046">
    <property type="term" value="P:positive regulation of integrin-mediated signaling pathway"/>
    <property type="evidence" value="ECO:0007669"/>
    <property type="project" value="TreeGrafter"/>
</dbReference>
<organism evidence="5 6">
    <name type="scientific">Bambusicola thoracicus</name>
    <name type="common">Chinese bamboo-partridge</name>
    <name type="synonym">Perdix thoracica</name>
    <dbReference type="NCBI Taxonomy" id="9083"/>
    <lineage>
        <taxon>Eukaryota</taxon>
        <taxon>Metazoa</taxon>
        <taxon>Chordata</taxon>
        <taxon>Craniata</taxon>
        <taxon>Vertebrata</taxon>
        <taxon>Euteleostomi</taxon>
        <taxon>Archelosauria</taxon>
        <taxon>Archosauria</taxon>
        <taxon>Dinosauria</taxon>
        <taxon>Saurischia</taxon>
        <taxon>Theropoda</taxon>
        <taxon>Coelurosauria</taxon>
        <taxon>Aves</taxon>
        <taxon>Neognathae</taxon>
        <taxon>Galloanserae</taxon>
        <taxon>Galliformes</taxon>
        <taxon>Phasianidae</taxon>
        <taxon>Perdicinae</taxon>
        <taxon>Bambusicola</taxon>
    </lineage>
</organism>